<evidence type="ECO:0000313" key="2">
    <source>
        <dbReference type="Proteomes" id="UP000556026"/>
    </source>
</evidence>
<dbReference type="EMBL" id="BLXX01000001">
    <property type="protein sequence ID" value="GFO58331.1"/>
    <property type="molecule type" value="Genomic_DNA"/>
</dbReference>
<dbReference type="Pfam" id="PF12900">
    <property type="entry name" value="Pyridox_ox_2"/>
    <property type="match status" value="1"/>
</dbReference>
<dbReference type="AlphaFoldDB" id="A0A6V8MEB8"/>
<organism evidence="1 2">
    <name type="scientific">Geomonas silvestris</name>
    <dbReference type="NCBI Taxonomy" id="2740184"/>
    <lineage>
        <taxon>Bacteria</taxon>
        <taxon>Pseudomonadati</taxon>
        <taxon>Thermodesulfobacteriota</taxon>
        <taxon>Desulfuromonadia</taxon>
        <taxon>Geobacterales</taxon>
        <taxon>Geobacteraceae</taxon>
        <taxon>Geomonas</taxon>
    </lineage>
</organism>
<dbReference type="Gene3D" id="2.30.110.10">
    <property type="entry name" value="Electron Transport, Fmn-binding Protein, Chain A"/>
    <property type="match status" value="1"/>
</dbReference>
<protein>
    <submittedName>
        <fullName evidence="1">MFS transporter</fullName>
    </submittedName>
</protein>
<dbReference type="InterPro" id="IPR024747">
    <property type="entry name" value="Pyridox_Oxase-rel"/>
</dbReference>
<name>A0A6V8MEB8_9BACT</name>
<proteinExistence type="predicted"/>
<reference evidence="2" key="1">
    <citation type="submission" date="2020-06" db="EMBL/GenBank/DDBJ databases">
        <title>Draft genomic sequence of Geomonas sp. Red330.</title>
        <authorList>
            <person name="Itoh H."/>
            <person name="Zhenxing X."/>
            <person name="Ushijima N."/>
            <person name="Masuda Y."/>
            <person name="Shiratori Y."/>
            <person name="Senoo K."/>
        </authorList>
    </citation>
    <scope>NUCLEOTIDE SEQUENCE [LARGE SCALE GENOMIC DNA]</scope>
    <source>
        <strain evidence="2">Red330</strain>
    </source>
</reference>
<keyword evidence="2" id="KW-1185">Reference proteome</keyword>
<dbReference type="PANTHER" id="PTHR34071">
    <property type="entry name" value="5-NITROIMIDAZOLE ANTIBIOTICS RESISTANCE PROTEIN, NIMA-FAMILY-RELATED PROTEIN-RELATED"/>
    <property type="match status" value="1"/>
</dbReference>
<dbReference type="SUPFAM" id="SSF50475">
    <property type="entry name" value="FMN-binding split barrel"/>
    <property type="match status" value="1"/>
</dbReference>
<evidence type="ECO:0000313" key="1">
    <source>
        <dbReference type="EMBL" id="GFO58331.1"/>
    </source>
</evidence>
<dbReference type="RefSeq" id="WP_183353174.1">
    <property type="nucleotide sequence ID" value="NZ_BLXX01000001.1"/>
</dbReference>
<accession>A0A6V8MEB8</accession>
<sequence>MRRSDKEITDREVIDRIIADSQVLRVGLSQDDQAYIVPLSFGYDGAAFYFHTALTGRKVEIIAENPQACFELEHAVNLVTHPSTPCEWTFSYQCVMGTGTITELVEPEERNEALVKVMLQYGHGECQFTEKQLAGIKIWKLAIDSITGKQSNDKIL</sequence>
<dbReference type="PANTHER" id="PTHR34071:SF2">
    <property type="entry name" value="FLAVIN-NUCLEOTIDE-BINDING PROTEIN"/>
    <property type="match status" value="1"/>
</dbReference>
<dbReference type="Proteomes" id="UP000556026">
    <property type="component" value="Unassembled WGS sequence"/>
</dbReference>
<comment type="caution">
    <text evidence="1">The sequence shown here is derived from an EMBL/GenBank/DDBJ whole genome shotgun (WGS) entry which is preliminary data.</text>
</comment>
<dbReference type="InterPro" id="IPR012349">
    <property type="entry name" value="Split_barrel_FMN-bd"/>
</dbReference>
<gene>
    <name evidence="1" type="ORF">GMST_06560</name>
</gene>